<comment type="caution">
    <text evidence="2">The sequence shown here is derived from an EMBL/GenBank/DDBJ whole genome shotgun (WGS) entry which is preliminary data.</text>
</comment>
<evidence type="ECO:0000259" key="1">
    <source>
        <dbReference type="Pfam" id="PF14065"/>
    </source>
</evidence>
<dbReference type="Proteomes" id="UP001227126">
    <property type="component" value="Unassembled WGS sequence"/>
</dbReference>
<dbReference type="Pfam" id="PF14065">
    <property type="entry name" value="Pvc16_N"/>
    <property type="match status" value="1"/>
</dbReference>
<evidence type="ECO:0000313" key="3">
    <source>
        <dbReference type="Proteomes" id="UP001227126"/>
    </source>
</evidence>
<feature type="domain" description="Pvc16 N-terminal" evidence="1">
    <location>
        <begin position="10"/>
        <end position="185"/>
    </location>
</feature>
<dbReference type="RefSeq" id="WP_284485489.1">
    <property type="nucleotide sequence ID" value="NZ_JASNJE010000010.1"/>
</dbReference>
<name>A0ABT7FEY3_9RHOB</name>
<dbReference type="EMBL" id="JASNJE010000010">
    <property type="protein sequence ID" value="MDK3073548.1"/>
    <property type="molecule type" value="Genomic_DNA"/>
</dbReference>
<dbReference type="InterPro" id="IPR025351">
    <property type="entry name" value="Pvc16_N"/>
</dbReference>
<accession>A0ABT7FEY3</accession>
<proteinExistence type="predicted"/>
<protein>
    <submittedName>
        <fullName evidence="2">Pvc16 family protein</fullName>
    </submittedName>
</protein>
<reference evidence="2 3" key="1">
    <citation type="submission" date="2023-05" db="EMBL/GenBank/DDBJ databases">
        <title>Sedimentitalea sp. nov. JM2-8.</title>
        <authorList>
            <person name="Huang J."/>
        </authorList>
    </citation>
    <scope>NUCLEOTIDE SEQUENCE [LARGE SCALE GENOMIC DNA]</scope>
    <source>
        <strain evidence="2 3">JM2-8</strain>
    </source>
</reference>
<keyword evidence="3" id="KW-1185">Reference proteome</keyword>
<organism evidence="2 3">
    <name type="scientific">Sedimentitalea xiamensis</name>
    <dbReference type="NCBI Taxonomy" id="3050037"/>
    <lineage>
        <taxon>Bacteria</taxon>
        <taxon>Pseudomonadati</taxon>
        <taxon>Pseudomonadota</taxon>
        <taxon>Alphaproteobacteria</taxon>
        <taxon>Rhodobacterales</taxon>
        <taxon>Paracoccaceae</taxon>
        <taxon>Sedimentitalea</taxon>
    </lineage>
</organism>
<sequence length="387" mass="40785">MAVFENLHDVGLTLAGYLRRNLSPTLADVIAAPPIENATGSSEAMRVSLMWVTPQPTHRNDPWVRGPDGQEQPPPVSLSAFYLVTAYGTTASGEPSQAINRLGQAIQIFETGPILSLPLADDPATTELDPTPGTGRMTVVFVPTAADLMEKIYTPLQMRHRPWALFEVGPIQLARLDQPRPAPDVVRPGGVRLGGVAPMAPPRILRALPQKLRAGGRLLLDTLEAGAAQTLRLGGVTFTFADTPAAPLEIARPDPLGRVWLTYPAAEPAGDMDAVLRGPAAGSDPEPVTVQPADTPGVDAPVDPLVLGATLTLTGGGLAATDRVFLWPDAGIRNPDEALDMAPASVSATTVTVDAAALSDLRAIPYRVSLRQANGTYTPFVLLEVSP</sequence>
<evidence type="ECO:0000313" key="2">
    <source>
        <dbReference type="EMBL" id="MDK3073548.1"/>
    </source>
</evidence>
<gene>
    <name evidence="2" type="ORF">QO034_10530</name>
</gene>